<feature type="region of interest" description="Disordered" evidence="1">
    <location>
        <begin position="413"/>
        <end position="446"/>
    </location>
</feature>
<evidence type="ECO:0000256" key="2">
    <source>
        <dbReference type="SAM" id="Phobius"/>
    </source>
</evidence>
<feature type="transmembrane region" description="Helical" evidence="2">
    <location>
        <begin position="177"/>
        <end position="196"/>
    </location>
</feature>
<organism evidence="3 4">
    <name type="scientific">Pseudopithomyces chartarum</name>
    <dbReference type="NCBI Taxonomy" id="1892770"/>
    <lineage>
        <taxon>Eukaryota</taxon>
        <taxon>Fungi</taxon>
        <taxon>Dikarya</taxon>
        <taxon>Ascomycota</taxon>
        <taxon>Pezizomycotina</taxon>
        <taxon>Dothideomycetes</taxon>
        <taxon>Pleosporomycetidae</taxon>
        <taxon>Pleosporales</taxon>
        <taxon>Massarineae</taxon>
        <taxon>Didymosphaeriaceae</taxon>
        <taxon>Pseudopithomyces</taxon>
    </lineage>
</organism>
<sequence>MRTHPPTTGINTVISAMQLFASARIMQYSANAMNKLPGPPSTSPHAIETKSAVPIEPPIAIHWIWRFDSFRWSPSTTSVVPTSSAFVYAGAVFSSTSFFAMSKCGREGGVVPTIGQTSFWILYGQEAFKKLRTPSCRRYMDAAAMLPSDTPSTPARDNKLLPTPRARNMNTPILLEYAHFMVFVWKYTAGLCVVFGDSTASKVIALLISGFFVYATYNYRLAVASALPWMIGIIPILDPRAGEILGNVFKYYFCHIGYGQMQSTQAKPIPKGVKGPRYDIIISLEYTLPLLVALWYAILAVLSQDFTGVLVLVSLLLAAEPKYWVPGSDLIIRIPPHLALRAFYTALILMLFNILEITDKTLAWILMLLVGFKMAHISATGLNHWASMYCETEPWYWPDGTPERNIKTWENLYESDPPEQGGVRTDGRRGGSSRAAEPRPGDYKSSYDYVLANPNTAMHREGRKYIYEDEELSEPEVHYRGEESEEEAFYNAGGRREFEPEIIMHPRSRRTEAEQEPDSEFSSCKTSLPPSPHPLQKSLTPTRLLPLPNPTPNSQPPQNPPWQPSTPLPPTKTPHPTLHPNRHHPLSPTPPLQLLPPSLSEIRLALPRHIALAAPDSPSLRALWHKQLLTVSGPTASSLFRTVLEHELTTHERQLENLRSGVYRPRQMAVRWAEERKFGDLLGDGG</sequence>
<feature type="transmembrane region" description="Helical" evidence="2">
    <location>
        <begin position="338"/>
        <end position="355"/>
    </location>
</feature>
<dbReference type="Proteomes" id="UP001280581">
    <property type="component" value="Unassembled WGS sequence"/>
</dbReference>
<dbReference type="EMBL" id="WVTA01000002">
    <property type="protein sequence ID" value="KAK3215489.1"/>
    <property type="molecule type" value="Genomic_DNA"/>
</dbReference>
<keyword evidence="2" id="KW-0472">Membrane</keyword>
<feature type="transmembrane region" description="Helical" evidence="2">
    <location>
        <begin position="203"/>
        <end position="220"/>
    </location>
</feature>
<evidence type="ECO:0000313" key="3">
    <source>
        <dbReference type="EMBL" id="KAK3215489.1"/>
    </source>
</evidence>
<keyword evidence="2" id="KW-0812">Transmembrane</keyword>
<feature type="compositionally biased region" description="Pro residues" evidence="1">
    <location>
        <begin position="547"/>
        <end position="573"/>
    </location>
</feature>
<keyword evidence="2" id="KW-1133">Transmembrane helix</keyword>
<comment type="caution">
    <text evidence="3">The sequence shown here is derived from an EMBL/GenBank/DDBJ whole genome shotgun (WGS) entry which is preliminary data.</text>
</comment>
<accession>A0AAN6M6G9</accession>
<evidence type="ECO:0000313" key="4">
    <source>
        <dbReference type="Proteomes" id="UP001280581"/>
    </source>
</evidence>
<proteinExistence type="predicted"/>
<feature type="compositionally biased region" description="Basic and acidic residues" evidence="1">
    <location>
        <begin position="494"/>
        <end position="513"/>
    </location>
</feature>
<protein>
    <submittedName>
        <fullName evidence="3">Uncharacterized protein</fullName>
    </submittedName>
</protein>
<reference evidence="3 4" key="1">
    <citation type="submission" date="2021-02" db="EMBL/GenBank/DDBJ databases">
        <title>Genome assembly of Pseudopithomyces chartarum.</title>
        <authorList>
            <person name="Jauregui R."/>
            <person name="Singh J."/>
            <person name="Voisey C."/>
        </authorList>
    </citation>
    <scope>NUCLEOTIDE SEQUENCE [LARGE SCALE GENOMIC DNA]</scope>
    <source>
        <strain evidence="3 4">AGR01</strain>
    </source>
</reference>
<keyword evidence="4" id="KW-1185">Reference proteome</keyword>
<dbReference type="AlphaFoldDB" id="A0AAN6M6G9"/>
<feature type="region of interest" description="Disordered" evidence="1">
    <location>
        <begin position="473"/>
        <end position="590"/>
    </location>
</feature>
<feature type="transmembrane region" description="Helical" evidence="2">
    <location>
        <begin position="361"/>
        <end position="379"/>
    </location>
</feature>
<name>A0AAN6M6G9_9PLEO</name>
<evidence type="ECO:0000256" key="1">
    <source>
        <dbReference type="SAM" id="MobiDB-lite"/>
    </source>
</evidence>
<gene>
    <name evidence="3" type="ORF">GRF29_8g145073</name>
</gene>